<sequence length="278" mass="30870">MTTKLNITRNVDTQNPNRRFGIKGSTFKTSEQAWIQATLPIRNGGLGTRKISSVALPAFLSSIHSTLDLAGRILKAPAGINYEIACLNEATNDSLAGPNTTHSCWSTAGGICESNNCVSCGLQWTVSANMACPVPQPQIVRSDGKRPDGMSLIPWKTGRALVWDATCTDTLAASYLTATTNRAGAAVDARERLKRAFFAAPPSRSSRLHTSRFWKKKFAWRPRWVKTWQEKKVYVAVWKRMWGPLEVNEWVPLPKPPPGWIKHDVQLLRGQRSSPLEM</sequence>
<evidence type="ECO:0000313" key="1">
    <source>
        <dbReference type="EMBL" id="KAI8430952.1"/>
    </source>
</evidence>
<gene>
    <name evidence="1" type="ORF">MSG28_001061</name>
</gene>
<name>A0ACC0K3W3_CHOFU</name>
<accession>A0ACC0K3W3</accession>
<organism evidence="1 2">
    <name type="scientific">Choristoneura fumiferana</name>
    <name type="common">Spruce budworm moth</name>
    <name type="synonym">Archips fumiferana</name>
    <dbReference type="NCBI Taxonomy" id="7141"/>
    <lineage>
        <taxon>Eukaryota</taxon>
        <taxon>Metazoa</taxon>
        <taxon>Ecdysozoa</taxon>
        <taxon>Arthropoda</taxon>
        <taxon>Hexapoda</taxon>
        <taxon>Insecta</taxon>
        <taxon>Pterygota</taxon>
        <taxon>Neoptera</taxon>
        <taxon>Endopterygota</taxon>
        <taxon>Lepidoptera</taxon>
        <taxon>Glossata</taxon>
        <taxon>Ditrysia</taxon>
        <taxon>Tortricoidea</taxon>
        <taxon>Tortricidae</taxon>
        <taxon>Tortricinae</taxon>
        <taxon>Choristoneura</taxon>
    </lineage>
</organism>
<keyword evidence="2" id="KW-1185">Reference proteome</keyword>
<proteinExistence type="predicted"/>
<dbReference type="Proteomes" id="UP001064048">
    <property type="component" value="Chromosome Z"/>
</dbReference>
<protein>
    <submittedName>
        <fullName evidence="1">Uncharacterized protein</fullName>
    </submittedName>
</protein>
<reference evidence="1 2" key="1">
    <citation type="journal article" date="2022" name="Genome Biol. Evol.">
        <title>The Spruce Budworm Genome: Reconstructing the Evolutionary History of Antifreeze Proteins.</title>
        <authorList>
            <person name="Beliveau C."/>
            <person name="Gagne P."/>
            <person name="Picq S."/>
            <person name="Vernygora O."/>
            <person name="Keeling C.I."/>
            <person name="Pinkney K."/>
            <person name="Doucet D."/>
            <person name="Wen F."/>
            <person name="Johnston J.S."/>
            <person name="Maaroufi H."/>
            <person name="Boyle B."/>
            <person name="Laroche J."/>
            <person name="Dewar K."/>
            <person name="Juretic N."/>
            <person name="Blackburn G."/>
            <person name="Nisole A."/>
            <person name="Brunet B."/>
            <person name="Brandao M."/>
            <person name="Lumley L."/>
            <person name="Duan J."/>
            <person name="Quan G."/>
            <person name="Lucarotti C.J."/>
            <person name="Roe A.D."/>
            <person name="Sperling F.A.H."/>
            <person name="Levesque R.C."/>
            <person name="Cusson M."/>
        </authorList>
    </citation>
    <scope>NUCLEOTIDE SEQUENCE [LARGE SCALE GENOMIC DNA]</scope>
    <source>
        <strain evidence="1">Glfc:IPQL:Cfum</strain>
    </source>
</reference>
<comment type="caution">
    <text evidence="1">The sequence shown here is derived from an EMBL/GenBank/DDBJ whole genome shotgun (WGS) entry which is preliminary data.</text>
</comment>
<dbReference type="EMBL" id="CM046131">
    <property type="protein sequence ID" value="KAI8430952.1"/>
    <property type="molecule type" value="Genomic_DNA"/>
</dbReference>
<evidence type="ECO:0000313" key="2">
    <source>
        <dbReference type="Proteomes" id="UP001064048"/>
    </source>
</evidence>